<dbReference type="Pfam" id="PF23559">
    <property type="entry name" value="WHD_DRP"/>
    <property type="match status" value="1"/>
</dbReference>
<name>A0A368QNC7_SETIT</name>
<sequence length="1127" mass="128670">MDLVTGAVGSLASKLLQLLVEEYKLQTTGLKKQVQSLSAELESIHPFLNKVANVPWYLLDEQIKVWAREVRDKCYDVEDVFDTLLVQFEGPETADPSRLKRAMHKMGDLFAKVKARHDIANDIEDIMRQLEEVAERRNRYKIDDSIEVKPASKTIDPRLSALYTKPSQLVGINEPRDALIEMLSIGGQEKKIVSIVGSGGLGKTTLAMAVYDKLTKINGRFDCGAFVPVGPNPDIKKTLRDILIDLIKTSNMINAFDNRRLSLLGDLKELDEKQLIDSLREHLEGKRYFIVLDDIWEKKTWRFVEPAFVDGKCGSRILTTTRNSEVSKEIGEVYKLDELSDKNSKKLFYSLTFGGEEKRPCSDNLDMVSDTIIHKCRGLPLAIITIAGVLARKPIEEWSDVYNSIGFGPDENEVEDMKKILSFSYYDLPSHLRTCLLYLSIFQEEYFIDKRELILRWIAEGFIYEERGKAFFDVGDSYLRELMNRNLVIPTEEKSSGLLRGCRVHDKLLRLIRQLSTEENFAVVLDKDQRSSVAQVKVRRLALRTLTEETNYNKDDLARVRSFNAIICFTKLIPPVCSFKVLRVLVLEYCIGMEGYPIKHIAKLLHLRYIALSHTPVRKLPKEIGNLKFLQTLLLDDTGIKELPASVRLLKQLMCLRADEKTRVPDWIGEMTSLVELEMYHELLPNFLLREAPRVQEQEMHSGADNKCSTRKFVKELGKLINLRVLKSGIKLQDQEEGRDFLASLSKLHKIQDISMLLTAYLEMDVGREPSFALSSSLRTLQLLNVHFSKVPAWMNGQRLPNLCQLKVLVSNTDEQDLRILGTLQKLRHLVLMDIRYHKLKLTICGCGGFQNLRFLHLGGSPLQFVPGAMPRLEDITFSVNVFELVDANISFDFGLENLSSLQSVTVGVHCADACLREVEEAEAAIRHAVDIHSKHPSLLVKRMDEDKMGTVDADSREVSRLMYKMLRDSTLSEQIKKLNDQIDVQNNCNSTLYSQAQEMAHSIPEGHPSIAKQIQWSSVTLLEMVALRKQLADTFQTINDTSDPDQLMQHIKLQERLFELYKVENKRMAAIVEELKAELKISDNVADAEEHGGTWYVDGRILHREARCWFFNAIPNSGGFIWTMFK</sequence>
<dbReference type="SUPFAM" id="SSF52058">
    <property type="entry name" value="L domain-like"/>
    <property type="match status" value="1"/>
</dbReference>
<dbReference type="SUPFAM" id="SSF52540">
    <property type="entry name" value="P-loop containing nucleoside triphosphate hydrolases"/>
    <property type="match status" value="1"/>
</dbReference>
<dbReference type="AlphaFoldDB" id="A0A368QNC7"/>
<dbReference type="InterPro" id="IPR038005">
    <property type="entry name" value="RX-like_CC"/>
</dbReference>
<evidence type="ECO:0008006" key="13">
    <source>
        <dbReference type="Google" id="ProtNLM"/>
    </source>
</evidence>
<dbReference type="GO" id="GO:0002758">
    <property type="term" value="P:innate immune response-activating signaling pathway"/>
    <property type="evidence" value="ECO:0007669"/>
    <property type="project" value="UniProtKB-ARBA"/>
</dbReference>
<dbReference type="Gene3D" id="1.10.8.430">
    <property type="entry name" value="Helical domain of apoptotic protease-activating factors"/>
    <property type="match status" value="1"/>
</dbReference>
<proteinExistence type="inferred from homology"/>
<dbReference type="Gene3D" id="1.20.5.4130">
    <property type="match status" value="1"/>
</dbReference>
<evidence type="ECO:0000256" key="2">
    <source>
        <dbReference type="ARBA" id="ARBA00022614"/>
    </source>
</evidence>
<keyword evidence="2" id="KW-0433">Leucine-rich repeat</keyword>
<dbReference type="GO" id="GO:0043531">
    <property type="term" value="F:ADP binding"/>
    <property type="evidence" value="ECO:0007669"/>
    <property type="project" value="InterPro"/>
</dbReference>
<organism evidence="12">
    <name type="scientific">Setaria italica</name>
    <name type="common">Foxtail millet</name>
    <name type="synonym">Panicum italicum</name>
    <dbReference type="NCBI Taxonomy" id="4555"/>
    <lineage>
        <taxon>Eukaryota</taxon>
        <taxon>Viridiplantae</taxon>
        <taxon>Streptophyta</taxon>
        <taxon>Embryophyta</taxon>
        <taxon>Tracheophyta</taxon>
        <taxon>Spermatophyta</taxon>
        <taxon>Magnoliopsida</taxon>
        <taxon>Liliopsida</taxon>
        <taxon>Poales</taxon>
        <taxon>Poaceae</taxon>
        <taxon>PACMAD clade</taxon>
        <taxon>Panicoideae</taxon>
        <taxon>Panicodae</taxon>
        <taxon>Paniceae</taxon>
        <taxon>Cenchrinae</taxon>
        <taxon>Setaria</taxon>
    </lineage>
</organism>
<dbReference type="CDD" id="cd14798">
    <property type="entry name" value="RX-CC_like"/>
    <property type="match status" value="1"/>
</dbReference>
<feature type="domain" description="NB-ARC" evidence="8">
    <location>
        <begin position="176"/>
        <end position="353"/>
    </location>
</feature>
<reference evidence="12" key="2">
    <citation type="submission" date="2015-07" db="EMBL/GenBank/DDBJ databases">
        <authorList>
            <person name="Noorani M."/>
        </authorList>
    </citation>
    <scope>NUCLEOTIDE SEQUENCE</scope>
    <source>
        <strain evidence="12">Yugu1</strain>
    </source>
</reference>
<dbReference type="Pfam" id="PF23598">
    <property type="entry name" value="LRR_14"/>
    <property type="match status" value="1"/>
</dbReference>
<evidence type="ECO:0000256" key="7">
    <source>
        <dbReference type="SAM" id="Coils"/>
    </source>
</evidence>
<accession>A0A368QNC7</accession>
<keyword evidence="3" id="KW-0677">Repeat</keyword>
<dbReference type="OrthoDB" id="694647at2759"/>
<dbReference type="GO" id="GO:0042742">
    <property type="term" value="P:defense response to bacterium"/>
    <property type="evidence" value="ECO:0007669"/>
    <property type="project" value="UniProtKB-ARBA"/>
</dbReference>
<evidence type="ECO:0000259" key="10">
    <source>
        <dbReference type="Pfam" id="PF23559"/>
    </source>
</evidence>
<dbReference type="GO" id="GO:0009626">
    <property type="term" value="P:plant-type hypersensitive response"/>
    <property type="evidence" value="ECO:0007669"/>
    <property type="project" value="UniProtKB-ARBA"/>
</dbReference>
<evidence type="ECO:0000256" key="4">
    <source>
        <dbReference type="ARBA" id="ARBA00022741"/>
    </source>
</evidence>
<dbReference type="InterPro" id="IPR027417">
    <property type="entry name" value="P-loop_NTPase"/>
</dbReference>
<reference evidence="12" key="1">
    <citation type="journal article" date="2012" name="Nat. Biotechnol.">
        <title>Reference genome sequence of the model plant Setaria.</title>
        <authorList>
            <person name="Bennetzen J.L."/>
            <person name="Schmutz J."/>
            <person name="Wang H."/>
            <person name="Percifield R."/>
            <person name="Hawkins J."/>
            <person name="Pontaroli A.C."/>
            <person name="Estep M."/>
            <person name="Feng L."/>
            <person name="Vaughn J.N."/>
            <person name="Grimwood J."/>
            <person name="Jenkins J."/>
            <person name="Barry K."/>
            <person name="Lindquist E."/>
            <person name="Hellsten U."/>
            <person name="Deshpande S."/>
            <person name="Wang X."/>
            <person name="Wu X."/>
            <person name="Mitros T."/>
            <person name="Triplett J."/>
            <person name="Yang X."/>
            <person name="Ye C.Y."/>
            <person name="Mauro-Herrera M."/>
            <person name="Wang L."/>
            <person name="Li P."/>
            <person name="Sharma M."/>
            <person name="Sharma R."/>
            <person name="Ronald P.C."/>
            <person name="Panaud O."/>
            <person name="Kellogg E.A."/>
            <person name="Brutnell T.P."/>
            <person name="Doust A.N."/>
            <person name="Tuskan G.A."/>
            <person name="Rokhsar D."/>
            <person name="Devos K.M."/>
        </authorList>
    </citation>
    <scope>NUCLEOTIDE SEQUENCE [LARGE SCALE GENOMIC DNA]</scope>
    <source>
        <strain evidence="12">Yugu1</strain>
    </source>
</reference>
<dbReference type="Gene3D" id="3.40.50.300">
    <property type="entry name" value="P-loop containing nucleotide triphosphate hydrolases"/>
    <property type="match status" value="1"/>
</dbReference>
<dbReference type="InterPro" id="IPR036388">
    <property type="entry name" value="WH-like_DNA-bd_sf"/>
</dbReference>
<evidence type="ECO:0000259" key="9">
    <source>
        <dbReference type="Pfam" id="PF18052"/>
    </source>
</evidence>
<keyword evidence="4" id="KW-0547">Nucleotide-binding</keyword>
<evidence type="ECO:0000256" key="1">
    <source>
        <dbReference type="ARBA" id="ARBA00008894"/>
    </source>
</evidence>
<dbReference type="InterPro" id="IPR044974">
    <property type="entry name" value="Disease_R_plants"/>
</dbReference>
<dbReference type="Gene3D" id="1.10.10.10">
    <property type="entry name" value="Winged helix-like DNA-binding domain superfamily/Winged helix DNA-binding domain"/>
    <property type="match status" value="1"/>
</dbReference>
<feature type="domain" description="Disease resistance protein winged helix" evidence="10">
    <location>
        <begin position="441"/>
        <end position="511"/>
    </location>
</feature>
<evidence type="ECO:0000259" key="11">
    <source>
        <dbReference type="Pfam" id="PF23598"/>
    </source>
</evidence>
<dbReference type="InterPro" id="IPR002182">
    <property type="entry name" value="NB-ARC"/>
</dbReference>
<dbReference type="EMBL" id="CM003530">
    <property type="protein sequence ID" value="RCV19485.1"/>
    <property type="molecule type" value="Genomic_DNA"/>
</dbReference>
<feature type="domain" description="Disease resistance R13L4/SHOC-2-like LRR" evidence="11">
    <location>
        <begin position="560"/>
        <end position="939"/>
    </location>
</feature>
<dbReference type="Pfam" id="PF00931">
    <property type="entry name" value="NB-ARC"/>
    <property type="match status" value="1"/>
</dbReference>
<keyword evidence="5" id="KW-0611">Plant defense</keyword>
<gene>
    <name evidence="12" type="ORF">SETIT_3G388700v2</name>
</gene>
<feature type="coiled-coil region" evidence="7">
    <location>
        <begin position="116"/>
        <end position="143"/>
    </location>
</feature>
<dbReference type="InterPro" id="IPR055414">
    <property type="entry name" value="LRR_R13L4/SHOC2-like"/>
</dbReference>
<dbReference type="PANTHER" id="PTHR23155:SF1181">
    <property type="entry name" value="OS08G0170200 PROTEIN"/>
    <property type="match status" value="1"/>
</dbReference>
<dbReference type="FunFam" id="1.10.10.10:FF:000322">
    <property type="entry name" value="Probable disease resistance protein At1g63360"/>
    <property type="match status" value="1"/>
</dbReference>
<dbReference type="PANTHER" id="PTHR23155">
    <property type="entry name" value="DISEASE RESISTANCE PROTEIN RP"/>
    <property type="match status" value="1"/>
</dbReference>
<dbReference type="Gene3D" id="3.80.10.10">
    <property type="entry name" value="Ribonuclease Inhibitor"/>
    <property type="match status" value="1"/>
</dbReference>
<evidence type="ECO:0000256" key="5">
    <source>
        <dbReference type="ARBA" id="ARBA00022821"/>
    </source>
</evidence>
<evidence type="ECO:0000256" key="3">
    <source>
        <dbReference type="ARBA" id="ARBA00022737"/>
    </source>
</evidence>
<comment type="similarity">
    <text evidence="1">Belongs to the disease resistance NB-LRR family.</text>
</comment>
<keyword evidence="6 7" id="KW-0175">Coiled coil</keyword>
<dbReference type="InterPro" id="IPR058922">
    <property type="entry name" value="WHD_DRP"/>
</dbReference>
<dbReference type="InterPro" id="IPR041118">
    <property type="entry name" value="Rx_N"/>
</dbReference>
<dbReference type="InterPro" id="IPR032675">
    <property type="entry name" value="LRR_dom_sf"/>
</dbReference>
<feature type="domain" description="Disease resistance N-terminal" evidence="9">
    <location>
        <begin position="7"/>
        <end position="90"/>
    </location>
</feature>
<dbReference type="PRINTS" id="PR00364">
    <property type="entry name" value="DISEASERSIST"/>
</dbReference>
<dbReference type="FunFam" id="3.40.50.300:FF:001091">
    <property type="entry name" value="Probable disease resistance protein At1g61300"/>
    <property type="match status" value="1"/>
</dbReference>
<protein>
    <recommendedName>
        <fullName evidence="13">AAA+ ATPase domain-containing protein</fullName>
    </recommendedName>
</protein>
<dbReference type="Pfam" id="PF18052">
    <property type="entry name" value="Rx_N"/>
    <property type="match status" value="1"/>
</dbReference>
<evidence type="ECO:0000313" key="12">
    <source>
        <dbReference type="EMBL" id="RCV19485.1"/>
    </source>
</evidence>
<dbReference type="InterPro" id="IPR042197">
    <property type="entry name" value="Apaf_helical"/>
</dbReference>
<evidence type="ECO:0000256" key="6">
    <source>
        <dbReference type="ARBA" id="ARBA00023054"/>
    </source>
</evidence>
<evidence type="ECO:0000259" key="8">
    <source>
        <dbReference type="Pfam" id="PF00931"/>
    </source>
</evidence>